<dbReference type="OrthoDB" id="432528at2759"/>
<dbReference type="Proteomes" id="UP000650833">
    <property type="component" value="Unassembled WGS sequence"/>
</dbReference>
<sequence>MSFLKSGQPIQTTGNNLVGLWRPSFVKVDHQLFVYGGGGNVTNDLHVLNLLDMKWETVQTVKGLAPCKRYGHTATLWDNYIIVFGGCNEFQEYCNDVHVFDIEKLTWFQPELNGSVPARYLHSASVYDDKLFIYGGFAKNSDRTYVLDELSVLDLKSFTWSKYHGVPPRYNHSATLIGHKMYIYAGKDEHGNTISDLFVVNLNTPPYTTHLVLNGSTNSQMVLLKSQHFCEALCGKLLVFGRYLTQTNNQNIIASNSSNSSNSSVISNPESMYGLWMLDLDTLTWERQDCNANFEIGGWNYFTIISESNDQSTDQQVTLNNLFFLGNTDPFRPQGYDHFRDALVINGETLGLYDIPPIPILSEFSRLLNNPELSDFVIVPSNGQELHVHQVILITRWPHFRNIYKSGMMESRQKRMEIPEPYEVVLAFLKYLYNDRLDENESCDIVSQVLVLANMYLLYRLKKICCERLYRQHLTIETCGLIFEKAISAEEIGLKLLTLDFMFRNLGYILKSNILLQMAPMIRMEFLEAVPEEAVLEVHRRSARNPTYSTSTKFAASKNIAYITTTNLYTINNNNNPENNSSNIIRLTTHSNQHNHHHQQQQQQQLGTGVVVVGTSGNNDLIPVNSNNNSTNLNTSSATTVGV</sequence>
<dbReference type="InterPro" id="IPR015915">
    <property type="entry name" value="Kelch-typ_b-propeller"/>
</dbReference>
<feature type="region of interest" description="Disordered" evidence="3">
    <location>
        <begin position="617"/>
        <end position="643"/>
    </location>
</feature>
<accession>A0A8H7RN30</accession>
<keyword evidence="1" id="KW-0880">Kelch repeat</keyword>
<keyword evidence="6" id="KW-1185">Reference proteome</keyword>
<dbReference type="Gene3D" id="3.30.710.10">
    <property type="entry name" value="Potassium Channel Kv1.1, Chain A"/>
    <property type="match status" value="1"/>
</dbReference>
<evidence type="ECO:0000313" key="5">
    <source>
        <dbReference type="EMBL" id="KAG2214052.1"/>
    </source>
</evidence>
<dbReference type="Pfam" id="PF00651">
    <property type="entry name" value="BTB"/>
    <property type="match status" value="1"/>
</dbReference>
<dbReference type="SMART" id="SM00225">
    <property type="entry name" value="BTB"/>
    <property type="match status" value="1"/>
</dbReference>
<dbReference type="SUPFAM" id="SSF54695">
    <property type="entry name" value="POZ domain"/>
    <property type="match status" value="1"/>
</dbReference>
<protein>
    <recommendedName>
        <fullName evidence="4">BTB domain-containing protein</fullName>
    </recommendedName>
</protein>
<evidence type="ECO:0000256" key="3">
    <source>
        <dbReference type="SAM" id="MobiDB-lite"/>
    </source>
</evidence>
<proteinExistence type="predicted"/>
<evidence type="ECO:0000256" key="1">
    <source>
        <dbReference type="ARBA" id="ARBA00022441"/>
    </source>
</evidence>
<dbReference type="AlphaFoldDB" id="A0A8H7RN30"/>
<organism evidence="5 6">
    <name type="scientific">Mucor plumbeus</name>
    <dbReference type="NCBI Taxonomy" id="97098"/>
    <lineage>
        <taxon>Eukaryota</taxon>
        <taxon>Fungi</taxon>
        <taxon>Fungi incertae sedis</taxon>
        <taxon>Mucoromycota</taxon>
        <taxon>Mucoromycotina</taxon>
        <taxon>Mucoromycetes</taxon>
        <taxon>Mucorales</taxon>
        <taxon>Mucorineae</taxon>
        <taxon>Mucoraceae</taxon>
        <taxon>Mucor</taxon>
    </lineage>
</organism>
<comment type="caution">
    <text evidence="5">The sequence shown here is derived from an EMBL/GenBank/DDBJ whole genome shotgun (WGS) entry which is preliminary data.</text>
</comment>
<dbReference type="EMBL" id="JAEPRC010000030">
    <property type="protein sequence ID" value="KAG2214052.1"/>
    <property type="molecule type" value="Genomic_DNA"/>
</dbReference>
<dbReference type="SUPFAM" id="SSF117281">
    <property type="entry name" value="Kelch motif"/>
    <property type="match status" value="1"/>
</dbReference>
<evidence type="ECO:0000256" key="2">
    <source>
        <dbReference type="ARBA" id="ARBA00022737"/>
    </source>
</evidence>
<dbReference type="Pfam" id="PF24681">
    <property type="entry name" value="Kelch_KLHDC2_KLHL20_DRC7"/>
    <property type="match status" value="1"/>
</dbReference>
<feature type="domain" description="BTB" evidence="4">
    <location>
        <begin position="374"/>
        <end position="441"/>
    </location>
</feature>
<dbReference type="PANTHER" id="PTHR46093">
    <property type="entry name" value="ACYL-COA-BINDING DOMAIN-CONTAINING PROTEIN 5"/>
    <property type="match status" value="1"/>
</dbReference>
<gene>
    <name evidence="5" type="ORF">INT46_004967</name>
</gene>
<evidence type="ECO:0000259" key="4">
    <source>
        <dbReference type="PROSITE" id="PS50097"/>
    </source>
</evidence>
<dbReference type="PANTHER" id="PTHR46093:SF18">
    <property type="entry name" value="FIBRONECTIN TYPE-III DOMAIN-CONTAINING PROTEIN"/>
    <property type="match status" value="1"/>
</dbReference>
<dbReference type="InterPro" id="IPR000210">
    <property type="entry name" value="BTB/POZ_dom"/>
</dbReference>
<dbReference type="Gene3D" id="2.120.10.80">
    <property type="entry name" value="Kelch-type beta propeller"/>
    <property type="match status" value="2"/>
</dbReference>
<dbReference type="PROSITE" id="PS50097">
    <property type="entry name" value="BTB"/>
    <property type="match status" value="1"/>
</dbReference>
<name>A0A8H7RN30_9FUNG</name>
<keyword evidence="2" id="KW-0677">Repeat</keyword>
<reference evidence="5" key="1">
    <citation type="submission" date="2020-12" db="EMBL/GenBank/DDBJ databases">
        <title>Metabolic potential, ecology and presence of endohyphal bacteria is reflected in genomic diversity of Mucoromycotina.</title>
        <authorList>
            <person name="Muszewska A."/>
            <person name="Okrasinska A."/>
            <person name="Steczkiewicz K."/>
            <person name="Drgas O."/>
            <person name="Orlowska M."/>
            <person name="Perlinska-Lenart U."/>
            <person name="Aleksandrzak-Piekarczyk T."/>
            <person name="Szatraj K."/>
            <person name="Zielenkiewicz U."/>
            <person name="Pilsyk S."/>
            <person name="Malc E."/>
            <person name="Mieczkowski P."/>
            <person name="Kruszewska J.S."/>
            <person name="Biernat P."/>
            <person name="Pawlowska J."/>
        </authorList>
    </citation>
    <scope>NUCLEOTIDE SEQUENCE</scope>
    <source>
        <strain evidence="5">CBS 226.32</strain>
    </source>
</reference>
<dbReference type="InterPro" id="IPR011333">
    <property type="entry name" value="SKP1/BTB/POZ_sf"/>
</dbReference>
<evidence type="ECO:0000313" key="6">
    <source>
        <dbReference type="Proteomes" id="UP000650833"/>
    </source>
</evidence>